<accession>A0A1U7N3S3</accession>
<name>A0A1U7N3S3_9CYAN</name>
<dbReference type="EMBL" id="MKZS01000001">
    <property type="protein sequence ID" value="OLT60602.1"/>
    <property type="molecule type" value="Genomic_DNA"/>
</dbReference>
<dbReference type="AlphaFoldDB" id="A0A1U7N3S3"/>
<sequence>MAVTKGKVSGNSRYLQGFEQTANLLTVFKISRFQEGSVMDFFERRSRYGSKLLWLNRVI</sequence>
<organism evidence="1 2">
    <name type="scientific">Moorena bouillonii PNG</name>
    <dbReference type="NCBI Taxonomy" id="568701"/>
    <lineage>
        <taxon>Bacteria</taxon>
        <taxon>Bacillati</taxon>
        <taxon>Cyanobacteriota</taxon>
        <taxon>Cyanophyceae</taxon>
        <taxon>Coleofasciculales</taxon>
        <taxon>Coleofasciculaceae</taxon>
        <taxon>Moorena</taxon>
    </lineage>
</organism>
<protein>
    <submittedName>
        <fullName evidence="1">Uncharacterized protein</fullName>
    </submittedName>
</protein>
<proteinExistence type="predicted"/>
<evidence type="ECO:0000313" key="2">
    <source>
        <dbReference type="Proteomes" id="UP000186657"/>
    </source>
</evidence>
<dbReference type="Proteomes" id="UP000186657">
    <property type="component" value="Unassembled WGS sequence"/>
</dbReference>
<reference evidence="1 2" key="1">
    <citation type="submission" date="2016-10" db="EMBL/GenBank/DDBJ databases">
        <title>Comparative genomics uncovers the prolific and rare metabolic potential of the cyanobacterial genus Moorea.</title>
        <authorList>
            <person name="Leao T."/>
            <person name="Castelao G."/>
            <person name="Korobeynikov A."/>
            <person name="Monroe E.A."/>
            <person name="Podell S."/>
            <person name="Glukhov E."/>
            <person name="Allen E."/>
            <person name="Gerwick W.H."/>
            <person name="Gerwick L."/>
        </authorList>
    </citation>
    <scope>NUCLEOTIDE SEQUENCE [LARGE SCALE GENOMIC DNA]</scope>
    <source>
        <strain evidence="1 2">PNG5-198</strain>
    </source>
</reference>
<gene>
    <name evidence="1" type="ORF">BJP37_17895</name>
</gene>
<evidence type="ECO:0000313" key="1">
    <source>
        <dbReference type="EMBL" id="OLT60602.1"/>
    </source>
</evidence>
<keyword evidence="2" id="KW-1185">Reference proteome</keyword>
<comment type="caution">
    <text evidence="1">The sequence shown here is derived from an EMBL/GenBank/DDBJ whole genome shotgun (WGS) entry which is preliminary data.</text>
</comment>